<dbReference type="RefSeq" id="WP_119930224.1">
    <property type="nucleotide sequence ID" value="NZ_QZEY01000017.1"/>
</dbReference>
<gene>
    <name evidence="8" type="ORF">D5H75_31545</name>
</gene>
<dbReference type="Proteomes" id="UP000265768">
    <property type="component" value="Unassembled WGS sequence"/>
</dbReference>
<evidence type="ECO:0000256" key="6">
    <source>
        <dbReference type="SAM" id="MobiDB-lite"/>
    </source>
</evidence>
<dbReference type="AlphaFoldDB" id="A0A3A4A7R0"/>
<dbReference type="SUPFAM" id="SSF54814">
    <property type="entry name" value="Prokaryotic type KH domain (KH-domain type II)"/>
    <property type="match status" value="2"/>
</dbReference>
<dbReference type="Pfam" id="PF13184">
    <property type="entry name" value="KH_NusA_1st"/>
    <property type="match status" value="1"/>
</dbReference>
<evidence type="ECO:0000259" key="7">
    <source>
        <dbReference type="Pfam" id="PF13184"/>
    </source>
</evidence>
<dbReference type="GO" id="GO:0031564">
    <property type="term" value="P:transcription antitermination"/>
    <property type="evidence" value="ECO:0007669"/>
    <property type="project" value="InterPro"/>
</dbReference>
<proteinExistence type="predicted"/>
<evidence type="ECO:0000256" key="2">
    <source>
        <dbReference type="ARBA" id="ARBA00022490"/>
    </source>
</evidence>
<dbReference type="InterPro" id="IPR009019">
    <property type="entry name" value="KH_sf_prok-type"/>
</dbReference>
<dbReference type="InterPro" id="IPR015946">
    <property type="entry name" value="KH_dom-like_a/b"/>
</dbReference>
<evidence type="ECO:0000256" key="1">
    <source>
        <dbReference type="ARBA" id="ARBA00022472"/>
    </source>
</evidence>
<feature type="compositionally biased region" description="Low complexity" evidence="6">
    <location>
        <begin position="287"/>
        <end position="315"/>
    </location>
</feature>
<keyword evidence="9" id="KW-1185">Reference proteome</keyword>
<accession>A0A3A4A7R0</accession>
<feature type="region of interest" description="Disordered" evidence="6">
    <location>
        <begin position="279"/>
        <end position="315"/>
    </location>
</feature>
<evidence type="ECO:0000313" key="8">
    <source>
        <dbReference type="EMBL" id="RJL23969.1"/>
    </source>
</evidence>
<reference evidence="8 9" key="1">
    <citation type="submission" date="2018-09" db="EMBL/GenBank/DDBJ databases">
        <title>YIM 75507 draft genome.</title>
        <authorList>
            <person name="Tang S."/>
            <person name="Feng Y."/>
        </authorList>
    </citation>
    <scope>NUCLEOTIDE SEQUENCE [LARGE SCALE GENOMIC DNA]</scope>
    <source>
        <strain evidence="8 9">YIM 75507</strain>
    </source>
</reference>
<dbReference type="GO" id="GO:0006353">
    <property type="term" value="P:DNA-templated transcription termination"/>
    <property type="evidence" value="ECO:0007669"/>
    <property type="project" value="UniProtKB-KW"/>
</dbReference>
<dbReference type="EMBL" id="QZEY01000017">
    <property type="protein sequence ID" value="RJL23969.1"/>
    <property type="molecule type" value="Genomic_DNA"/>
</dbReference>
<dbReference type="PANTHER" id="PTHR22648:SF0">
    <property type="entry name" value="TRANSCRIPTION TERMINATION_ANTITERMINATION PROTEIN NUSA"/>
    <property type="match status" value="1"/>
</dbReference>
<comment type="caution">
    <text evidence="8">The sequence shown here is derived from an EMBL/GenBank/DDBJ whole genome shotgun (WGS) entry which is preliminary data.</text>
</comment>
<dbReference type="OrthoDB" id="3462716at2"/>
<dbReference type="PANTHER" id="PTHR22648">
    <property type="entry name" value="TRANSCRIPTION TERMINATION FACTOR NUSA"/>
    <property type="match status" value="1"/>
</dbReference>
<dbReference type="Gene3D" id="3.30.300.20">
    <property type="match status" value="2"/>
</dbReference>
<dbReference type="GO" id="GO:0005829">
    <property type="term" value="C:cytosol"/>
    <property type="evidence" value="ECO:0007669"/>
    <property type="project" value="TreeGrafter"/>
</dbReference>
<name>A0A3A4A7R0_9ACTN</name>
<keyword evidence="5" id="KW-0804">Transcription</keyword>
<dbReference type="InterPro" id="IPR030842">
    <property type="entry name" value="TF_NusA_bacterial"/>
</dbReference>
<evidence type="ECO:0000256" key="5">
    <source>
        <dbReference type="ARBA" id="ARBA00023163"/>
    </source>
</evidence>
<evidence type="ECO:0000256" key="3">
    <source>
        <dbReference type="ARBA" id="ARBA00022884"/>
    </source>
</evidence>
<sequence>MIDTMTGAGLDDSLARQVVTARIVDVVRGQGFALCELVHNDKGGRAREGSGVKAVLPLDEVPDDEIMPGVPRVRPGARMQLLVIEPGSPAAGKRAAGLPVLSASSELLVQRILEGLVPELLPTQTGPEEFDPPRVTVKGIARRAGVTGRTKIAVAPSVEGVDAIEACLGLRATRKDKLVELLFGEKVEFVPWASSPEKYLRNALAPGTVMDVLISGRYAVVSAEPHMMSVVVGKGGLNTELAGRLTGLWVQAVAYDPHLSPEENRAALEKILAAKVAEHAAARADRPAPNQPASNQPAETTEPPAPAETATEPAA</sequence>
<keyword evidence="3" id="KW-0694">RNA-binding</keyword>
<protein>
    <recommendedName>
        <fullName evidence="7">Transcription factor NusA first KH domain-containing protein</fullName>
    </recommendedName>
</protein>
<feature type="domain" description="Transcription factor NusA first KH" evidence="7">
    <location>
        <begin position="106"/>
        <end position="192"/>
    </location>
</feature>
<keyword evidence="2" id="KW-0963">Cytoplasm</keyword>
<evidence type="ECO:0000256" key="4">
    <source>
        <dbReference type="ARBA" id="ARBA00023015"/>
    </source>
</evidence>
<keyword evidence="1" id="KW-0806">Transcription termination</keyword>
<dbReference type="GO" id="GO:0003723">
    <property type="term" value="F:RNA binding"/>
    <property type="evidence" value="ECO:0007669"/>
    <property type="project" value="UniProtKB-KW"/>
</dbReference>
<evidence type="ECO:0000313" key="9">
    <source>
        <dbReference type="Proteomes" id="UP000265768"/>
    </source>
</evidence>
<keyword evidence="4" id="KW-0805">Transcription regulation</keyword>
<dbReference type="InterPro" id="IPR025249">
    <property type="entry name" value="TF_NusA_KH_1st"/>
</dbReference>
<organism evidence="8 9">
    <name type="scientific">Bailinhaonella thermotolerans</name>
    <dbReference type="NCBI Taxonomy" id="1070861"/>
    <lineage>
        <taxon>Bacteria</taxon>
        <taxon>Bacillati</taxon>
        <taxon>Actinomycetota</taxon>
        <taxon>Actinomycetes</taxon>
        <taxon>Streptosporangiales</taxon>
        <taxon>Streptosporangiaceae</taxon>
        <taxon>Bailinhaonella</taxon>
    </lineage>
</organism>